<dbReference type="Proteomes" id="UP000623250">
    <property type="component" value="Unassembled WGS sequence"/>
</dbReference>
<organism evidence="1 2">
    <name type="scientific">Rhodomicrobium udaipurense</name>
    <dbReference type="NCBI Taxonomy" id="1202716"/>
    <lineage>
        <taxon>Bacteria</taxon>
        <taxon>Pseudomonadati</taxon>
        <taxon>Pseudomonadota</taxon>
        <taxon>Alphaproteobacteria</taxon>
        <taxon>Hyphomicrobiales</taxon>
        <taxon>Hyphomicrobiaceae</taxon>
        <taxon>Rhodomicrobium</taxon>
    </lineage>
</organism>
<name>A0A8I1GFV6_9HYPH</name>
<keyword evidence="2" id="KW-1185">Reference proteome</keyword>
<evidence type="ECO:0000313" key="1">
    <source>
        <dbReference type="EMBL" id="MBJ7544324.1"/>
    </source>
</evidence>
<proteinExistence type="predicted"/>
<reference evidence="1 2" key="1">
    <citation type="submission" date="2020-12" db="EMBL/GenBank/DDBJ databases">
        <title>Revised draft genomes of Rhodomicrobium vannielii ATCC 17100 and Rhodomicrobium udaipurense JA643.</title>
        <authorList>
            <person name="Conners E.M."/>
            <person name="Davenport E.J."/>
            <person name="Bose A."/>
        </authorList>
    </citation>
    <scope>NUCLEOTIDE SEQUENCE [LARGE SCALE GENOMIC DNA]</scope>
    <source>
        <strain evidence="1 2">JA643</strain>
    </source>
</reference>
<sequence length="75" mass="8097">MTVALCVEYIRIRDINAIHVAVQQSSQGFGAPHKNPQCGFPRHIEHLAADLMRRDAVSSAVGQLLCAKSSPINTG</sequence>
<dbReference type="AlphaFoldDB" id="A0A8I1GFV6"/>
<accession>A0A8I1GFV6</accession>
<dbReference type="RefSeq" id="WP_155955280.1">
    <property type="nucleotide sequence ID" value="NZ_JAEMUK010000078.1"/>
</dbReference>
<comment type="caution">
    <text evidence="1">The sequence shown here is derived from an EMBL/GenBank/DDBJ whole genome shotgun (WGS) entry which is preliminary data.</text>
</comment>
<gene>
    <name evidence="1" type="ORF">JDN41_12285</name>
</gene>
<dbReference type="EMBL" id="JAEMUK010000078">
    <property type="protein sequence ID" value="MBJ7544324.1"/>
    <property type="molecule type" value="Genomic_DNA"/>
</dbReference>
<evidence type="ECO:0000313" key="2">
    <source>
        <dbReference type="Proteomes" id="UP000623250"/>
    </source>
</evidence>
<protein>
    <submittedName>
        <fullName evidence="1">Uncharacterized protein</fullName>
    </submittedName>
</protein>